<evidence type="ECO:0000256" key="10">
    <source>
        <dbReference type="PROSITE-ProRule" id="PRU00182"/>
    </source>
</evidence>
<keyword evidence="7 11" id="KW-0030">Aminoacyl-tRNA synthetase</keyword>
<dbReference type="CDD" id="cd00805">
    <property type="entry name" value="TyrRS_core"/>
    <property type="match status" value="1"/>
</dbReference>
<dbReference type="Gene3D" id="1.10.240.10">
    <property type="entry name" value="Tyrosyl-Transfer RNA Synthetase"/>
    <property type="match status" value="1"/>
</dbReference>
<evidence type="ECO:0000256" key="9">
    <source>
        <dbReference type="NCBIfam" id="TIGR00234"/>
    </source>
</evidence>
<dbReference type="InterPro" id="IPR036986">
    <property type="entry name" value="S4_RNA-bd_sf"/>
</dbReference>
<protein>
    <recommendedName>
        <fullName evidence="1 9">Tyrosine--tRNA ligase</fullName>
        <ecNumber evidence="1 9">6.1.1.1</ecNumber>
    </recommendedName>
</protein>
<gene>
    <name evidence="13" type="ORF">UU35_C0004G0006</name>
</gene>
<dbReference type="PANTHER" id="PTHR11766:SF1">
    <property type="entry name" value="TYROSINE--TRNA LIGASE"/>
    <property type="match status" value="1"/>
</dbReference>
<evidence type="ECO:0000256" key="11">
    <source>
        <dbReference type="RuleBase" id="RU363036"/>
    </source>
</evidence>
<comment type="similarity">
    <text evidence="11">Belongs to the class-I aminoacyl-tRNA synthetase family.</text>
</comment>
<evidence type="ECO:0000259" key="12">
    <source>
        <dbReference type="SMART" id="SM00363"/>
    </source>
</evidence>
<dbReference type="AlphaFoldDB" id="A0A0G0UEA3"/>
<evidence type="ECO:0000256" key="1">
    <source>
        <dbReference type="ARBA" id="ARBA00013160"/>
    </source>
</evidence>
<dbReference type="GO" id="GO:0003723">
    <property type="term" value="F:RNA binding"/>
    <property type="evidence" value="ECO:0007669"/>
    <property type="project" value="UniProtKB-KW"/>
</dbReference>
<dbReference type="Pfam" id="PF22421">
    <property type="entry name" value="SYY_C-terminal"/>
    <property type="match status" value="1"/>
</dbReference>
<feature type="domain" description="RNA-binding S4" evidence="12">
    <location>
        <begin position="341"/>
        <end position="401"/>
    </location>
</feature>
<dbReference type="EMBL" id="LCAH01000004">
    <property type="protein sequence ID" value="KKR87233.1"/>
    <property type="molecule type" value="Genomic_DNA"/>
</dbReference>
<dbReference type="GO" id="GO:0004831">
    <property type="term" value="F:tyrosine-tRNA ligase activity"/>
    <property type="evidence" value="ECO:0007669"/>
    <property type="project" value="UniProtKB-UniRule"/>
</dbReference>
<dbReference type="InterPro" id="IPR014729">
    <property type="entry name" value="Rossmann-like_a/b/a_fold"/>
</dbReference>
<dbReference type="PRINTS" id="PR01040">
    <property type="entry name" value="TRNASYNTHTYR"/>
</dbReference>
<dbReference type="GO" id="GO:0005829">
    <property type="term" value="C:cytosol"/>
    <property type="evidence" value="ECO:0007669"/>
    <property type="project" value="TreeGrafter"/>
</dbReference>
<evidence type="ECO:0000256" key="6">
    <source>
        <dbReference type="ARBA" id="ARBA00022917"/>
    </source>
</evidence>
<evidence type="ECO:0000256" key="2">
    <source>
        <dbReference type="ARBA" id="ARBA00022598"/>
    </source>
</evidence>
<dbReference type="PROSITE" id="PS50889">
    <property type="entry name" value="S4"/>
    <property type="match status" value="1"/>
</dbReference>
<dbReference type="SUPFAM" id="SSF52374">
    <property type="entry name" value="Nucleotidylyl transferase"/>
    <property type="match status" value="1"/>
</dbReference>
<keyword evidence="6 11" id="KW-0648">Protein biosynthesis</keyword>
<evidence type="ECO:0000256" key="3">
    <source>
        <dbReference type="ARBA" id="ARBA00022741"/>
    </source>
</evidence>
<dbReference type="InterPro" id="IPR002307">
    <property type="entry name" value="Tyr-tRNA-ligase"/>
</dbReference>
<comment type="caution">
    <text evidence="13">The sequence shown here is derived from an EMBL/GenBank/DDBJ whole genome shotgun (WGS) entry which is preliminary data.</text>
</comment>
<reference evidence="13 14" key="1">
    <citation type="journal article" date="2015" name="Nature">
        <title>rRNA introns, odd ribosomes, and small enigmatic genomes across a large radiation of phyla.</title>
        <authorList>
            <person name="Brown C.T."/>
            <person name="Hug L.A."/>
            <person name="Thomas B.C."/>
            <person name="Sharon I."/>
            <person name="Castelle C.J."/>
            <person name="Singh A."/>
            <person name="Wilkins M.J."/>
            <person name="Williams K.H."/>
            <person name="Banfield J.F."/>
        </authorList>
    </citation>
    <scope>NUCLEOTIDE SEQUENCE [LARGE SCALE GENOMIC DNA]</scope>
</reference>
<dbReference type="PROSITE" id="PS00178">
    <property type="entry name" value="AA_TRNA_LIGASE_I"/>
    <property type="match status" value="1"/>
</dbReference>
<name>A0A0G0UEA3_9BACT</name>
<dbReference type="CDD" id="cd00165">
    <property type="entry name" value="S4"/>
    <property type="match status" value="1"/>
</dbReference>
<proteinExistence type="inferred from homology"/>
<dbReference type="GO" id="GO:0005524">
    <property type="term" value="F:ATP binding"/>
    <property type="evidence" value="ECO:0007669"/>
    <property type="project" value="UniProtKB-KW"/>
</dbReference>
<evidence type="ECO:0000256" key="7">
    <source>
        <dbReference type="ARBA" id="ARBA00023146"/>
    </source>
</evidence>
<organism evidence="13 14">
    <name type="scientific">Candidatus Uhrbacteria bacterium GW2011_GWC2_41_11</name>
    <dbReference type="NCBI Taxonomy" id="1618985"/>
    <lineage>
        <taxon>Bacteria</taxon>
        <taxon>Candidatus Uhriibacteriota</taxon>
    </lineage>
</organism>
<keyword evidence="5 10" id="KW-0694">RNA-binding</keyword>
<dbReference type="Pfam" id="PF00579">
    <property type="entry name" value="tRNA-synt_1b"/>
    <property type="match status" value="1"/>
</dbReference>
<dbReference type="InterPro" id="IPR024088">
    <property type="entry name" value="Tyr-tRNA-ligase_bac-type"/>
</dbReference>
<dbReference type="InterPro" id="IPR054608">
    <property type="entry name" value="SYY-like_C"/>
</dbReference>
<comment type="catalytic activity">
    <reaction evidence="8">
        <text>tRNA(Tyr) + L-tyrosine + ATP = L-tyrosyl-tRNA(Tyr) + AMP + diphosphate + H(+)</text>
        <dbReference type="Rhea" id="RHEA:10220"/>
        <dbReference type="Rhea" id="RHEA-COMP:9706"/>
        <dbReference type="Rhea" id="RHEA-COMP:9707"/>
        <dbReference type="ChEBI" id="CHEBI:15378"/>
        <dbReference type="ChEBI" id="CHEBI:30616"/>
        <dbReference type="ChEBI" id="CHEBI:33019"/>
        <dbReference type="ChEBI" id="CHEBI:58315"/>
        <dbReference type="ChEBI" id="CHEBI:78442"/>
        <dbReference type="ChEBI" id="CHEBI:78536"/>
        <dbReference type="ChEBI" id="CHEBI:456215"/>
        <dbReference type="EC" id="6.1.1.1"/>
    </reaction>
</comment>
<evidence type="ECO:0000256" key="4">
    <source>
        <dbReference type="ARBA" id="ARBA00022840"/>
    </source>
</evidence>
<dbReference type="InterPro" id="IPR001412">
    <property type="entry name" value="aa-tRNA-synth_I_CS"/>
</dbReference>
<dbReference type="SMART" id="SM00363">
    <property type="entry name" value="S4"/>
    <property type="match status" value="1"/>
</dbReference>
<evidence type="ECO:0000256" key="5">
    <source>
        <dbReference type="ARBA" id="ARBA00022884"/>
    </source>
</evidence>
<dbReference type="PATRIC" id="fig|1618985.3.peg.368"/>
<dbReference type="EC" id="6.1.1.1" evidence="1 9"/>
<dbReference type="Gene3D" id="3.10.290.10">
    <property type="entry name" value="RNA-binding S4 domain"/>
    <property type="match status" value="1"/>
</dbReference>
<sequence length="403" mass="45555">MDDKNKDQQLDEVLTRAVEHVYPSLDEVRERLKKGSVTLYLGIDPTGPTLHLGHAINLRKMRVLQNLGHKLILLIGDFTGMIGDPTDKSAARKHLTREEVLTNAARYKEQASKIIRFDGSNPAEIRYNSDWLGTMSFGDVVELASHFTVQQMMERDMFEKRLEENRPIHLHEFLYPLMQGYDSVAMDVDGEIGGNDQTFNMLAGRTLMREMKGKEKFVLTMKLLTDPTGKKMGKSEGNMITLDDSPDEMFGKVMSWPDGMILSGFELLTDISKTEITSIEETMKGGANPRDFKAQLGQNVVDFFHGHEAAQTVLEHFEAIFQRKEIPDEMSEYVLIHEKISVLDLLVKIEFASSKSEARRLIEGGGVKINGEEIKTIDVVIEPGIDGLIFQKGKRHFVKIIRG</sequence>
<keyword evidence="4 11" id="KW-0067">ATP-binding</keyword>
<dbReference type="InterPro" id="IPR002305">
    <property type="entry name" value="aa-tRNA-synth_Ic"/>
</dbReference>
<dbReference type="GO" id="GO:0006437">
    <property type="term" value="P:tyrosyl-tRNA aminoacylation"/>
    <property type="evidence" value="ECO:0007669"/>
    <property type="project" value="UniProtKB-UniRule"/>
</dbReference>
<dbReference type="SUPFAM" id="SSF55174">
    <property type="entry name" value="Alpha-L RNA-binding motif"/>
    <property type="match status" value="1"/>
</dbReference>
<evidence type="ECO:0000256" key="8">
    <source>
        <dbReference type="ARBA" id="ARBA00048248"/>
    </source>
</evidence>
<dbReference type="Gene3D" id="3.40.50.620">
    <property type="entry name" value="HUPs"/>
    <property type="match status" value="1"/>
</dbReference>
<evidence type="ECO:0000313" key="13">
    <source>
        <dbReference type="EMBL" id="KKR87233.1"/>
    </source>
</evidence>
<evidence type="ECO:0000313" key="14">
    <source>
        <dbReference type="Proteomes" id="UP000034616"/>
    </source>
</evidence>
<dbReference type="PANTHER" id="PTHR11766">
    <property type="entry name" value="TYROSYL-TRNA SYNTHETASE"/>
    <property type="match status" value="1"/>
</dbReference>
<dbReference type="Proteomes" id="UP000034616">
    <property type="component" value="Unassembled WGS sequence"/>
</dbReference>
<dbReference type="InterPro" id="IPR002942">
    <property type="entry name" value="S4_RNA-bd"/>
</dbReference>
<keyword evidence="3 11" id="KW-0547">Nucleotide-binding</keyword>
<accession>A0A0G0UEA3</accession>
<keyword evidence="2 11" id="KW-0436">Ligase</keyword>
<dbReference type="NCBIfam" id="TIGR00234">
    <property type="entry name" value="tyrS"/>
    <property type="match status" value="1"/>
</dbReference>